<dbReference type="GO" id="GO:0016020">
    <property type="term" value="C:membrane"/>
    <property type="evidence" value="ECO:0007669"/>
    <property type="project" value="UniProtKB-SubCell"/>
</dbReference>
<dbReference type="OrthoDB" id="7539112at2"/>
<comment type="subcellular location">
    <subcellularLocation>
        <location evidence="1">Membrane</location>
        <topology evidence="1">Multi-pass membrane protein</topology>
    </subcellularLocation>
</comment>
<dbReference type="EMBL" id="QUQO01000001">
    <property type="protein sequence ID" value="RFB04055.1"/>
    <property type="molecule type" value="Genomic_DNA"/>
</dbReference>
<dbReference type="Pfam" id="PF12698">
    <property type="entry name" value="ABC2_membrane_3"/>
    <property type="match status" value="1"/>
</dbReference>
<dbReference type="AlphaFoldDB" id="A0A371RF42"/>
<evidence type="ECO:0000256" key="1">
    <source>
        <dbReference type="ARBA" id="ARBA00004141"/>
    </source>
</evidence>
<dbReference type="Proteomes" id="UP000264589">
    <property type="component" value="Unassembled WGS sequence"/>
</dbReference>
<dbReference type="PANTHER" id="PTHR43471">
    <property type="entry name" value="ABC TRANSPORTER PERMEASE"/>
    <property type="match status" value="1"/>
</dbReference>
<reference evidence="7 8" key="1">
    <citation type="submission" date="2018-08" db="EMBL/GenBank/DDBJ databases">
        <title>Parvularcula sp. SM1705, isolated from surface water of the South Sea China.</title>
        <authorList>
            <person name="Sun L."/>
        </authorList>
    </citation>
    <scope>NUCLEOTIDE SEQUENCE [LARGE SCALE GENOMIC DNA]</scope>
    <source>
        <strain evidence="7 8">SM1705</strain>
    </source>
</reference>
<feature type="transmembrane region" description="Helical" evidence="5">
    <location>
        <begin position="363"/>
        <end position="385"/>
    </location>
</feature>
<dbReference type="InterPro" id="IPR013525">
    <property type="entry name" value="ABC2_TM"/>
</dbReference>
<dbReference type="GO" id="GO:0140359">
    <property type="term" value="F:ABC-type transporter activity"/>
    <property type="evidence" value="ECO:0007669"/>
    <property type="project" value="InterPro"/>
</dbReference>
<keyword evidence="4 5" id="KW-0472">Membrane</keyword>
<evidence type="ECO:0000256" key="3">
    <source>
        <dbReference type="ARBA" id="ARBA00022989"/>
    </source>
</evidence>
<evidence type="ECO:0000259" key="6">
    <source>
        <dbReference type="Pfam" id="PF12698"/>
    </source>
</evidence>
<evidence type="ECO:0000256" key="5">
    <source>
        <dbReference type="SAM" id="Phobius"/>
    </source>
</evidence>
<dbReference type="PANTHER" id="PTHR43471:SF3">
    <property type="entry name" value="ABC TRANSPORTER PERMEASE PROTEIN NATB"/>
    <property type="match status" value="1"/>
</dbReference>
<name>A0A371RF42_9PROT</name>
<feature type="transmembrane region" description="Helical" evidence="5">
    <location>
        <begin position="405"/>
        <end position="423"/>
    </location>
</feature>
<comment type="caution">
    <text evidence="7">The sequence shown here is derived from an EMBL/GenBank/DDBJ whole genome shotgun (WGS) entry which is preliminary data.</text>
</comment>
<feature type="transmembrane region" description="Helical" evidence="5">
    <location>
        <begin position="430"/>
        <end position="450"/>
    </location>
</feature>
<proteinExistence type="predicted"/>
<feature type="transmembrane region" description="Helical" evidence="5">
    <location>
        <begin position="274"/>
        <end position="295"/>
    </location>
</feature>
<keyword evidence="8" id="KW-1185">Reference proteome</keyword>
<evidence type="ECO:0000256" key="4">
    <source>
        <dbReference type="ARBA" id="ARBA00023136"/>
    </source>
</evidence>
<keyword evidence="3 5" id="KW-1133">Transmembrane helix</keyword>
<accession>A0A371RF42</accession>
<evidence type="ECO:0000313" key="7">
    <source>
        <dbReference type="EMBL" id="RFB04055.1"/>
    </source>
</evidence>
<sequence>MNALLQLITHEYRKYVFTRGFLAFIMIIPLAGAFGAFANKISDKASPIRHFVVLDETGEFIPRIDDALADRDAEDTLGVWDQYAYQWVSPNEDGTFPLEPPFAPGDPSPDRASQFYEAGGTDAALAAAKPYLKDGAPEVPSVRARYVRVGLPMDVPAAGDQQSQIEQLLPYLNGKKMLADDRALFAVVVIPADIREGRQVGFWTNNLIASDLSGFIGRALGETLRNEAFTAEGLDVTVVDRIRQIQVSVNEIKADQAGGEDGAAARVRTVIPLVLAYTLFIMITSVGGMLLTNTVEEKSNKIVEMLLSSVSATQLMIGKLVGLALVGITMPALFLGIGYLLLTFFGADAAPGTAAEIIGAIKGGLFGSPLVPLFFLYFVLGYLFYSSIYLAVGAMSDSIQDAQSFVVPLTLMLLLPLPFLSLVIQDPNGIVARVLTFIPLYTPYAVMLRISAQPPFWEIAAATALLLFVVGYVVFTMGRIYRKGVLSSSGAPSWKEFLNLVRR</sequence>
<dbReference type="InParanoid" id="A0A371RF42"/>
<evidence type="ECO:0000256" key="2">
    <source>
        <dbReference type="ARBA" id="ARBA00022692"/>
    </source>
</evidence>
<protein>
    <submittedName>
        <fullName evidence="7">ABC transporter permease</fullName>
    </submittedName>
</protein>
<keyword evidence="2 5" id="KW-0812">Transmembrane</keyword>
<evidence type="ECO:0000313" key="8">
    <source>
        <dbReference type="Proteomes" id="UP000264589"/>
    </source>
</evidence>
<feature type="transmembrane region" description="Helical" evidence="5">
    <location>
        <begin position="315"/>
        <end position="342"/>
    </location>
</feature>
<feature type="transmembrane region" description="Helical" evidence="5">
    <location>
        <begin position="456"/>
        <end position="475"/>
    </location>
</feature>
<organism evidence="7 8">
    <name type="scientific">Parvularcula marina</name>
    <dbReference type="NCBI Taxonomy" id="2292771"/>
    <lineage>
        <taxon>Bacteria</taxon>
        <taxon>Pseudomonadati</taxon>
        <taxon>Pseudomonadota</taxon>
        <taxon>Alphaproteobacteria</taxon>
        <taxon>Parvularculales</taxon>
        <taxon>Parvularculaceae</taxon>
        <taxon>Parvularcula</taxon>
    </lineage>
</organism>
<feature type="domain" description="ABC-2 type transporter transmembrane" evidence="6">
    <location>
        <begin position="175"/>
        <end position="476"/>
    </location>
</feature>
<dbReference type="RefSeq" id="WP_116390683.1">
    <property type="nucleotide sequence ID" value="NZ_QUQO01000001.1"/>
</dbReference>
<feature type="transmembrane region" description="Helical" evidence="5">
    <location>
        <begin position="20"/>
        <end position="39"/>
    </location>
</feature>
<gene>
    <name evidence="7" type="ORF">DX908_01400</name>
</gene>